<evidence type="ECO:0000259" key="1">
    <source>
        <dbReference type="Pfam" id="PF13173"/>
    </source>
</evidence>
<dbReference type="PANTHER" id="PTHR33295:SF18">
    <property type="entry name" value="AAA+ ATPASE DOMAIN-CONTAINING PROTEIN"/>
    <property type="match status" value="1"/>
</dbReference>
<evidence type="ECO:0000313" key="4">
    <source>
        <dbReference type="Proteomes" id="UP000008907"/>
    </source>
</evidence>
<dbReference type="EMBL" id="CP003021">
    <property type="protein sequence ID" value="AEM68876.1"/>
    <property type="molecule type" value="Genomic_DNA"/>
</dbReference>
<dbReference type="Proteomes" id="UP000008907">
    <property type="component" value="Chromosome"/>
</dbReference>
<evidence type="ECO:0000259" key="2">
    <source>
        <dbReference type="Pfam" id="PF13635"/>
    </source>
</evidence>
<organism evidence="3 4">
    <name type="scientific">Mycoplasma putrefaciens (strain ATCC 15718 / NCTC 10155 / C30 KS-1 / KS-1)</name>
    <dbReference type="NCBI Taxonomy" id="743965"/>
    <lineage>
        <taxon>Bacteria</taxon>
        <taxon>Bacillati</taxon>
        <taxon>Mycoplasmatota</taxon>
        <taxon>Mollicutes</taxon>
        <taxon>Mycoplasmataceae</taxon>
        <taxon>Mycoplasma</taxon>
    </lineage>
</organism>
<protein>
    <submittedName>
        <fullName evidence="3">Predicted ATPase, AAA+ superfamily</fullName>
    </submittedName>
</protein>
<dbReference type="AlphaFoldDB" id="A0A7U3ZSS0"/>
<feature type="domain" description="AAA" evidence="1">
    <location>
        <begin position="19"/>
        <end position="166"/>
    </location>
</feature>
<accession>A0A7U3ZSS0</accession>
<dbReference type="RefSeq" id="WP_014035231.1">
    <property type="nucleotide sequence ID" value="NC_015946.1"/>
</dbReference>
<reference evidence="3 4" key="1">
    <citation type="journal article" date="2011" name="J. Bacteriol.">
        <title>Genome Sequence of Mycoplasma putrefaciens Type Strain KS1.</title>
        <authorList>
            <person name="Calcutt M.J."/>
            <person name="Foecking M.F."/>
        </authorList>
    </citation>
    <scope>NUCLEOTIDE SEQUENCE [LARGE SCALE GENOMIC DNA]</scope>
    <source>
        <strain evidence="4">ATCC 15718 / NCTC 10155 / C30 KS-1 / KS-1</strain>
    </source>
</reference>
<dbReference type="Pfam" id="PF13635">
    <property type="entry name" value="DUF4143"/>
    <property type="match status" value="1"/>
</dbReference>
<dbReference type="InterPro" id="IPR027417">
    <property type="entry name" value="P-loop_NTPase"/>
</dbReference>
<sequence length="430" mass="50577">MNFKRDFYLNQLIDKKDNKKVKIITGIRRCGKSYLLFNLFYEYLLSNQVTKDQIITLSLENIDFLEHRNPLKLSEYIKSLIVDKNKKYYVMIDEIQYCEAIKNPYHENSTYQVTFIDVLLSLVKRENLDVYVTGSNSKMLSSDILTQFRGRGDEIRLNPLSFSEVCQLYTDRQQAFKQYCYFGGMPEVYSLKTEQDKKKYLTNLFNEIYIKDIAERNNISNQTEVLNILLDFISSSIGSLTNPSKLMKRFASENKINISANTIKNYLDYFEDAFIIDSSKRYDVKGGRYFSTPLKYYFTDLGLRNARINFRQDEQNHIQENIIYNELKRRGYLVDVGVVIYDNKSSDPRKEVRLEVDFVVNKADKRYYIQSALNIDSFEKKEQEIASLKKINDSFKKIVILGNDTFAKYDDNGILYISVKEFLLNENSIS</sequence>
<evidence type="ECO:0000313" key="3">
    <source>
        <dbReference type="EMBL" id="AEM68876.1"/>
    </source>
</evidence>
<dbReference type="InterPro" id="IPR041682">
    <property type="entry name" value="AAA_14"/>
</dbReference>
<proteinExistence type="predicted"/>
<name>A0A7U3ZSS0_MYCPK</name>
<dbReference type="InterPro" id="IPR025420">
    <property type="entry name" value="DUF4143"/>
</dbReference>
<gene>
    <name evidence="3" type="ordered locus">MPUT_0518</name>
</gene>
<feature type="domain" description="DUF4143" evidence="2">
    <location>
        <begin position="211"/>
        <end position="368"/>
    </location>
</feature>
<dbReference type="SUPFAM" id="SSF52540">
    <property type="entry name" value="P-loop containing nucleoside triphosphate hydrolases"/>
    <property type="match status" value="1"/>
</dbReference>
<dbReference type="Pfam" id="PF13173">
    <property type="entry name" value="AAA_14"/>
    <property type="match status" value="1"/>
</dbReference>
<dbReference type="PANTHER" id="PTHR33295">
    <property type="entry name" value="ATPASE"/>
    <property type="match status" value="1"/>
</dbReference>
<dbReference type="KEGG" id="mpf:MPUT_0518"/>